<evidence type="ECO:0000259" key="5">
    <source>
        <dbReference type="PROSITE" id="PS50977"/>
    </source>
</evidence>
<dbReference type="InterPro" id="IPR001647">
    <property type="entry name" value="HTH_TetR"/>
</dbReference>
<name>A0A0L6CJ83_9MICO</name>
<dbReference type="Gene3D" id="1.10.357.10">
    <property type="entry name" value="Tetracycline Repressor, domain 2"/>
    <property type="match status" value="1"/>
</dbReference>
<dbReference type="InterPro" id="IPR009057">
    <property type="entry name" value="Homeodomain-like_sf"/>
</dbReference>
<protein>
    <submittedName>
        <fullName evidence="6">TetR family transcriptional regulator</fullName>
    </submittedName>
</protein>
<evidence type="ECO:0000256" key="4">
    <source>
        <dbReference type="PROSITE-ProRule" id="PRU00335"/>
    </source>
</evidence>
<dbReference type="OrthoDB" id="3869819at2"/>
<dbReference type="Proteomes" id="UP000037397">
    <property type="component" value="Unassembled WGS sequence"/>
</dbReference>
<keyword evidence="3" id="KW-0804">Transcription</keyword>
<keyword evidence="7" id="KW-1185">Reference proteome</keyword>
<dbReference type="GO" id="GO:0003700">
    <property type="term" value="F:DNA-binding transcription factor activity"/>
    <property type="evidence" value="ECO:0007669"/>
    <property type="project" value="TreeGrafter"/>
</dbReference>
<dbReference type="PANTHER" id="PTHR30055:SF234">
    <property type="entry name" value="HTH-TYPE TRANSCRIPTIONAL REGULATOR BETI"/>
    <property type="match status" value="1"/>
</dbReference>
<dbReference type="EMBL" id="LAIR01000002">
    <property type="protein sequence ID" value="KNX37794.1"/>
    <property type="molecule type" value="Genomic_DNA"/>
</dbReference>
<sequence>MRKIVHAAIECLGRDASASTSEIAKVAGVGRVTLYSHFATREELVEAALVEVLAEGDAVLDGLDLEGDPVEVLTALIDSGWQLIAKSSALLQAAQKVLPPGRIQDLHARPAERVEQLIRRGQRDGAFRSDLPSRWMAAAVHHLIHGAATDVADGRLAADEAPDLVLRTVFSGVLAPGRVDA</sequence>
<dbReference type="GO" id="GO:0000976">
    <property type="term" value="F:transcription cis-regulatory region binding"/>
    <property type="evidence" value="ECO:0007669"/>
    <property type="project" value="TreeGrafter"/>
</dbReference>
<dbReference type="PROSITE" id="PS50977">
    <property type="entry name" value="HTH_TETR_2"/>
    <property type="match status" value="1"/>
</dbReference>
<organism evidence="6 7">
    <name type="scientific">Luteipulveratus halotolerans</name>
    <dbReference type="NCBI Taxonomy" id="1631356"/>
    <lineage>
        <taxon>Bacteria</taxon>
        <taxon>Bacillati</taxon>
        <taxon>Actinomycetota</taxon>
        <taxon>Actinomycetes</taxon>
        <taxon>Micrococcales</taxon>
        <taxon>Dermacoccaceae</taxon>
        <taxon>Luteipulveratus</taxon>
    </lineage>
</organism>
<keyword evidence="2 4" id="KW-0238">DNA-binding</keyword>
<evidence type="ECO:0000313" key="6">
    <source>
        <dbReference type="EMBL" id="KNX37794.1"/>
    </source>
</evidence>
<evidence type="ECO:0000256" key="2">
    <source>
        <dbReference type="ARBA" id="ARBA00023125"/>
    </source>
</evidence>
<gene>
    <name evidence="6" type="ORF">VV01_12560</name>
</gene>
<dbReference type="STRING" id="1631356.VV01_12560"/>
<keyword evidence="1" id="KW-0805">Transcription regulation</keyword>
<dbReference type="RefSeq" id="WP_050670185.1">
    <property type="nucleotide sequence ID" value="NZ_LAIR01000002.1"/>
</dbReference>
<proteinExistence type="predicted"/>
<dbReference type="PANTHER" id="PTHR30055">
    <property type="entry name" value="HTH-TYPE TRANSCRIPTIONAL REGULATOR RUTR"/>
    <property type="match status" value="1"/>
</dbReference>
<evidence type="ECO:0000256" key="1">
    <source>
        <dbReference type="ARBA" id="ARBA00023015"/>
    </source>
</evidence>
<evidence type="ECO:0000313" key="7">
    <source>
        <dbReference type="Proteomes" id="UP000037397"/>
    </source>
</evidence>
<feature type="domain" description="HTH tetR-type" evidence="5">
    <location>
        <begin position="1"/>
        <end position="56"/>
    </location>
</feature>
<accession>A0A0L6CJ83</accession>
<reference evidence="7" key="1">
    <citation type="submission" date="2015-03" db="EMBL/GenBank/DDBJ databases">
        <title>Luteipulveratus halotolerans sp. nov., a novel actinobacterium (Dermacoccaceae) from Sarawak, Malaysia.</title>
        <authorList>
            <person name="Juboi H."/>
            <person name="Basik A."/>
            <person name="Shamsul S.S."/>
            <person name="Arnold P."/>
            <person name="Schmitt E.K."/>
            <person name="Sanglier J.-J."/>
            <person name="Yeo T."/>
        </authorList>
    </citation>
    <scope>NUCLEOTIDE SEQUENCE [LARGE SCALE GENOMIC DNA]</scope>
    <source>
        <strain evidence="7">C296001</strain>
    </source>
</reference>
<dbReference type="Pfam" id="PF00440">
    <property type="entry name" value="TetR_N"/>
    <property type="match status" value="1"/>
</dbReference>
<dbReference type="SUPFAM" id="SSF48498">
    <property type="entry name" value="Tetracyclin repressor-like, C-terminal domain"/>
    <property type="match status" value="1"/>
</dbReference>
<evidence type="ECO:0000256" key="3">
    <source>
        <dbReference type="ARBA" id="ARBA00023163"/>
    </source>
</evidence>
<dbReference type="InterPro" id="IPR050109">
    <property type="entry name" value="HTH-type_TetR-like_transc_reg"/>
</dbReference>
<dbReference type="SUPFAM" id="SSF46689">
    <property type="entry name" value="Homeodomain-like"/>
    <property type="match status" value="1"/>
</dbReference>
<dbReference type="InterPro" id="IPR036271">
    <property type="entry name" value="Tet_transcr_reg_TetR-rel_C_sf"/>
</dbReference>
<dbReference type="AlphaFoldDB" id="A0A0L6CJ83"/>
<comment type="caution">
    <text evidence="6">The sequence shown here is derived from an EMBL/GenBank/DDBJ whole genome shotgun (WGS) entry which is preliminary data.</text>
</comment>
<feature type="DNA-binding region" description="H-T-H motif" evidence="4">
    <location>
        <begin position="19"/>
        <end position="38"/>
    </location>
</feature>